<dbReference type="STRING" id="1266370.NITGR_720019"/>
<dbReference type="FunFam" id="3.40.190.10:FF:000005">
    <property type="entry name" value="Porphobilinogen deaminase"/>
    <property type="match status" value="1"/>
</dbReference>
<dbReference type="FunCoup" id="M1YM16">
    <property type="interactions" value="495"/>
</dbReference>
<dbReference type="InterPro" id="IPR022419">
    <property type="entry name" value="Porphobilin_deaminase_cofac_BS"/>
</dbReference>
<dbReference type="GO" id="GO:0006782">
    <property type="term" value="P:protoporphyrinogen IX biosynthetic process"/>
    <property type="evidence" value="ECO:0007669"/>
    <property type="project" value="UniProtKB-UniRule"/>
</dbReference>
<dbReference type="HOGENOM" id="CLU_019704_0_2_0"/>
<organism evidence="11 12">
    <name type="scientific">Nitrospina gracilis (strain 3/211)</name>
    <dbReference type="NCBI Taxonomy" id="1266370"/>
    <lineage>
        <taxon>Bacteria</taxon>
        <taxon>Pseudomonadati</taxon>
        <taxon>Nitrospinota/Tectimicrobiota group</taxon>
        <taxon>Nitrospinota</taxon>
        <taxon>Nitrospinia</taxon>
        <taxon>Nitrospinales</taxon>
        <taxon>Nitrospinaceae</taxon>
        <taxon>Nitrospina</taxon>
    </lineage>
</organism>
<feature type="modified residue" description="S-(dipyrrolylmethanemethyl)cysteine" evidence="8">
    <location>
        <position position="250"/>
    </location>
</feature>
<dbReference type="NCBIfam" id="TIGR00212">
    <property type="entry name" value="hemC"/>
    <property type="match status" value="1"/>
</dbReference>
<dbReference type="AlphaFoldDB" id="M1YM16"/>
<feature type="domain" description="Porphobilinogen deaminase N-terminal" evidence="9">
    <location>
        <begin position="14"/>
        <end position="219"/>
    </location>
</feature>
<sequence length="317" mass="34762">MDPLFRSIYEVNEIRIGTRGSPLALWQANWIKSLLEEEHPDITVSLITIKTSGDKIQDVPLAKVGGKGLFTKEIEEGLLRNEVDIAVHSMKDVPMKLPPGLGLSVITEREDPRDALISRDGQKLDELPQGAKVGTGSFRRTTQLLAYRPDLQIVPMRGNVGTRLDKMEKENLDGIILAAAGLKRMGMADRITECIPPEIMLPGGGQGAVGIETRKDDPGVMMRILPLEHEETHTALEAERSFLHRLEGGCQVPIGVYATVDGNRMHIRGMVGSLDGKQIFRTEGSGATQDAVQLGDQCAREILEQGAGKVLDEIYNR</sequence>
<dbReference type="SUPFAM" id="SSF54782">
    <property type="entry name" value="Porphobilinogen deaminase (hydroxymethylbilane synthase), C-terminal domain"/>
    <property type="match status" value="1"/>
</dbReference>
<evidence type="ECO:0000256" key="1">
    <source>
        <dbReference type="ARBA" id="ARBA00002869"/>
    </source>
</evidence>
<evidence type="ECO:0000256" key="2">
    <source>
        <dbReference type="ARBA" id="ARBA00004735"/>
    </source>
</evidence>
<dbReference type="SUPFAM" id="SSF53850">
    <property type="entry name" value="Periplasmic binding protein-like II"/>
    <property type="match status" value="1"/>
</dbReference>
<comment type="similarity">
    <text evidence="3 8">Belongs to the HMBS family.</text>
</comment>
<keyword evidence="12" id="KW-1185">Reference proteome</keyword>
<gene>
    <name evidence="8 11" type="primary">hemC</name>
    <name evidence="11" type="ORF">NITGR_720019</name>
</gene>
<comment type="cofactor">
    <cofactor evidence="8">
        <name>dipyrromethane</name>
        <dbReference type="ChEBI" id="CHEBI:60342"/>
    </cofactor>
    <text evidence="8">Binds 1 dipyrromethane group covalently.</text>
</comment>
<accession>M1YM16</accession>
<dbReference type="InterPro" id="IPR000860">
    <property type="entry name" value="HemC"/>
</dbReference>
<proteinExistence type="inferred from homology"/>
<comment type="subunit">
    <text evidence="4 8">Monomer.</text>
</comment>
<dbReference type="InterPro" id="IPR036803">
    <property type="entry name" value="Porphobilinogen_deaminase_C_sf"/>
</dbReference>
<dbReference type="Gene3D" id="3.40.190.10">
    <property type="entry name" value="Periplasmic binding protein-like II"/>
    <property type="match status" value="2"/>
</dbReference>
<comment type="caution">
    <text evidence="11">The sequence shown here is derived from an EMBL/GenBank/DDBJ whole genome shotgun (WGS) entry which is preliminary data.</text>
</comment>
<dbReference type="FunFam" id="3.30.160.40:FF:000002">
    <property type="entry name" value="Porphobilinogen deaminase"/>
    <property type="match status" value="1"/>
</dbReference>
<dbReference type="Gene3D" id="3.30.160.40">
    <property type="entry name" value="Porphobilinogen deaminase, C-terminal domain"/>
    <property type="match status" value="1"/>
</dbReference>
<dbReference type="CDD" id="cd13646">
    <property type="entry name" value="PBP2_EcHMBS_like"/>
    <property type="match status" value="1"/>
</dbReference>
<dbReference type="PANTHER" id="PTHR11557">
    <property type="entry name" value="PORPHOBILINOGEN DEAMINASE"/>
    <property type="match status" value="1"/>
</dbReference>
<evidence type="ECO:0000259" key="10">
    <source>
        <dbReference type="Pfam" id="PF03900"/>
    </source>
</evidence>
<dbReference type="GO" id="GO:0004418">
    <property type="term" value="F:hydroxymethylbilane synthase activity"/>
    <property type="evidence" value="ECO:0007669"/>
    <property type="project" value="UniProtKB-UniRule"/>
</dbReference>
<dbReference type="FunFam" id="3.40.190.10:FF:000004">
    <property type="entry name" value="Porphobilinogen deaminase"/>
    <property type="match status" value="1"/>
</dbReference>
<dbReference type="PROSITE" id="PS00533">
    <property type="entry name" value="PORPHOBILINOGEN_DEAM"/>
    <property type="match status" value="1"/>
</dbReference>
<dbReference type="Proteomes" id="UP000011704">
    <property type="component" value="Unassembled WGS sequence"/>
</dbReference>
<keyword evidence="6 8" id="KW-0627">Porphyrin biosynthesis</keyword>
<reference evidence="11 12" key="1">
    <citation type="journal article" date="2013" name="Front. Microbiol.">
        <title>The genome of Nitrospina gracilis illuminates the metabolism and evolution of the major marine nitrite oxidizer.</title>
        <authorList>
            <person name="Luecker S."/>
            <person name="Nowka B."/>
            <person name="Rattei T."/>
            <person name="Spieck E."/>
            <person name="and Daims H."/>
        </authorList>
    </citation>
    <scope>NUCLEOTIDE SEQUENCE [LARGE SCALE GENOMIC DNA]</scope>
    <source>
        <strain evidence="11 12">3/211</strain>
    </source>
</reference>
<dbReference type="Pfam" id="PF03900">
    <property type="entry name" value="Porphobil_deamC"/>
    <property type="match status" value="1"/>
</dbReference>
<comment type="miscellaneous">
    <text evidence="8">The porphobilinogen subunits are added to the dipyrromethane group.</text>
</comment>
<dbReference type="InParanoid" id="M1YM16"/>
<evidence type="ECO:0000256" key="4">
    <source>
        <dbReference type="ARBA" id="ARBA00011245"/>
    </source>
</evidence>
<feature type="domain" description="Porphobilinogen deaminase C-terminal" evidence="10">
    <location>
        <begin position="236"/>
        <end position="303"/>
    </location>
</feature>
<evidence type="ECO:0000256" key="6">
    <source>
        <dbReference type="ARBA" id="ARBA00023244"/>
    </source>
</evidence>
<name>M1YM16_NITG3</name>
<dbReference type="InterPro" id="IPR022417">
    <property type="entry name" value="Porphobilin_deaminase_N"/>
</dbReference>
<dbReference type="InterPro" id="IPR022418">
    <property type="entry name" value="Porphobilinogen_deaminase_C"/>
</dbReference>
<evidence type="ECO:0000313" key="12">
    <source>
        <dbReference type="Proteomes" id="UP000011704"/>
    </source>
</evidence>
<protein>
    <recommendedName>
        <fullName evidence="8">Porphobilinogen deaminase</fullName>
        <shortName evidence="8">PBG</shortName>
        <ecNumber evidence="8">2.5.1.61</ecNumber>
    </recommendedName>
    <alternativeName>
        <fullName evidence="8">Hydroxymethylbilane synthase</fullName>
        <shortName evidence="8">HMBS</shortName>
    </alternativeName>
    <alternativeName>
        <fullName evidence="8">Pre-uroporphyrinogen synthase</fullName>
    </alternativeName>
</protein>
<dbReference type="EMBL" id="CAQJ01000080">
    <property type="protein sequence ID" value="CCQ91526.1"/>
    <property type="molecule type" value="Genomic_DNA"/>
</dbReference>
<dbReference type="RefSeq" id="WP_005010333.1">
    <property type="nucleotide sequence ID" value="NZ_HG422173.1"/>
</dbReference>
<comment type="pathway">
    <text evidence="2">Porphyrin-containing compound metabolism; protoporphyrin-IX biosynthesis; coproporphyrinogen-III from 5-aminolevulinate: step 2/4.</text>
</comment>
<comment type="catalytic activity">
    <reaction evidence="7 8">
        <text>4 porphobilinogen + H2O = hydroxymethylbilane + 4 NH4(+)</text>
        <dbReference type="Rhea" id="RHEA:13185"/>
        <dbReference type="ChEBI" id="CHEBI:15377"/>
        <dbReference type="ChEBI" id="CHEBI:28938"/>
        <dbReference type="ChEBI" id="CHEBI:57845"/>
        <dbReference type="ChEBI" id="CHEBI:58126"/>
        <dbReference type="EC" id="2.5.1.61"/>
    </reaction>
</comment>
<comment type="function">
    <text evidence="1 8">Tetrapolymerization of the monopyrrole PBG into the hydroxymethylbilane pre-uroporphyrinogen in several discrete steps.</text>
</comment>
<evidence type="ECO:0000259" key="9">
    <source>
        <dbReference type="Pfam" id="PF01379"/>
    </source>
</evidence>
<dbReference type="PANTHER" id="PTHR11557:SF0">
    <property type="entry name" value="PORPHOBILINOGEN DEAMINASE"/>
    <property type="match status" value="1"/>
</dbReference>
<dbReference type="Pfam" id="PF01379">
    <property type="entry name" value="Porphobil_deam"/>
    <property type="match status" value="1"/>
</dbReference>
<evidence type="ECO:0000256" key="3">
    <source>
        <dbReference type="ARBA" id="ARBA00005638"/>
    </source>
</evidence>
<evidence type="ECO:0000256" key="7">
    <source>
        <dbReference type="ARBA" id="ARBA00048169"/>
    </source>
</evidence>
<dbReference type="EC" id="2.5.1.61" evidence="8"/>
<dbReference type="GO" id="GO:0005737">
    <property type="term" value="C:cytoplasm"/>
    <property type="evidence" value="ECO:0007669"/>
    <property type="project" value="UniProtKB-UniRule"/>
</dbReference>
<dbReference type="PRINTS" id="PR00151">
    <property type="entry name" value="PORPHBDMNASE"/>
</dbReference>
<dbReference type="OrthoDB" id="9810298at2"/>
<keyword evidence="5 8" id="KW-0808">Transferase</keyword>
<dbReference type="PIRSF" id="PIRSF001438">
    <property type="entry name" value="4pyrrol_synth_OHMeBilane_synth"/>
    <property type="match status" value="1"/>
</dbReference>
<evidence type="ECO:0000256" key="5">
    <source>
        <dbReference type="ARBA" id="ARBA00022679"/>
    </source>
</evidence>
<dbReference type="HAMAP" id="MF_00260">
    <property type="entry name" value="Porphobil_deam"/>
    <property type="match status" value="1"/>
</dbReference>
<evidence type="ECO:0000313" key="11">
    <source>
        <dbReference type="EMBL" id="CCQ91526.1"/>
    </source>
</evidence>
<evidence type="ECO:0000256" key="8">
    <source>
        <dbReference type="HAMAP-Rule" id="MF_00260"/>
    </source>
</evidence>